<evidence type="ECO:0000313" key="2">
    <source>
        <dbReference type="Proteomes" id="UP000824533"/>
    </source>
</evidence>
<proteinExistence type="predicted"/>
<sequence length="239" mass="27148">MFQGFDLPDLYSSDQADSYVPTSSTTTTLDIAIERLKVANSKCSEHEKPMNLGPYEIPTRLDVAKLIKHKLARLFNSYHDKALHLLKDIKEATKSTKDVEKKCHGVSRFSYRQCVKGVERKCELVTKSLVTSLEIQRHNISSVIENMVCNMTGAKADPLHFVKLLSVEEASLEFALPGFLILLGSCSNYCKKSLPTSTYQKPSRHMTDQDLVVKHFLTSKNYIELIKDDQIKEKQKKVH</sequence>
<dbReference type="EMBL" id="CM034410">
    <property type="protein sequence ID" value="KAJ0171465.1"/>
    <property type="molecule type" value="Genomic_DNA"/>
</dbReference>
<gene>
    <name evidence="1" type="ORF">K1T71_013015</name>
</gene>
<keyword evidence="2" id="KW-1185">Reference proteome</keyword>
<protein>
    <submittedName>
        <fullName evidence="1">Uncharacterized protein</fullName>
    </submittedName>
</protein>
<dbReference type="Proteomes" id="UP000824533">
    <property type="component" value="Linkage Group LG24"/>
</dbReference>
<accession>A0ACC1CIR1</accession>
<evidence type="ECO:0000313" key="1">
    <source>
        <dbReference type="EMBL" id="KAJ0171465.1"/>
    </source>
</evidence>
<organism evidence="1 2">
    <name type="scientific">Dendrolimus kikuchii</name>
    <dbReference type="NCBI Taxonomy" id="765133"/>
    <lineage>
        <taxon>Eukaryota</taxon>
        <taxon>Metazoa</taxon>
        <taxon>Ecdysozoa</taxon>
        <taxon>Arthropoda</taxon>
        <taxon>Hexapoda</taxon>
        <taxon>Insecta</taxon>
        <taxon>Pterygota</taxon>
        <taxon>Neoptera</taxon>
        <taxon>Endopterygota</taxon>
        <taxon>Lepidoptera</taxon>
        <taxon>Glossata</taxon>
        <taxon>Ditrysia</taxon>
        <taxon>Bombycoidea</taxon>
        <taxon>Lasiocampidae</taxon>
        <taxon>Dendrolimus</taxon>
    </lineage>
</organism>
<name>A0ACC1CIR1_9NEOP</name>
<reference evidence="1 2" key="1">
    <citation type="journal article" date="2021" name="Front. Genet.">
        <title>Chromosome-Level Genome Assembly Reveals Significant Gene Expansion in the Toll and IMD Signaling Pathways of Dendrolimus kikuchii.</title>
        <authorList>
            <person name="Zhou J."/>
            <person name="Wu P."/>
            <person name="Xiong Z."/>
            <person name="Liu N."/>
            <person name="Zhao N."/>
            <person name="Ji M."/>
            <person name="Qiu Y."/>
            <person name="Yang B."/>
        </authorList>
    </citation>
    <scope>NUCLEOTIDE SEQUENCE [LARGE SCALE GENOMIC DNA]</scope>
    <source>
        <strain evidence="1">Ann1</strain>
    </source>
</reference>
<comment type="caution">
    <text evidence="1">The sequence shown here is derived from an EMBL/GenBank/DDBJ whole genome shotgun (WGS) entry which is preliminary data.</text>
</comment>